<evidence type="ECO:0000313" key="1">
    <source>
        <dbReference type="EMBL" id="KAK3060968.1"/>
    </source>
</evidence>
<proteinExistence type="predicted"/>
<reference evidence="1" key="1">
    <citation type="submission" date="2024-09" db="EMBL/GenBank/DDBJ databases">
        <title>Black Yeasts Isolated from many extreme environments.</title>
        <authorList>
            <person name="Coleine C."/>
            <person name="Stajich J.E."/>
            <person name="Selbmann L."/>
        </authorList>
    </citation>
    <scope>NUCLEOTIDE SEQUENCE</scope>
    <source>
        <strain evidence="1">CCFEE 5737</strain>
    </source>
</reference>
<dbReference type="Proteomes" id="UP001186974">
    <property type="component" value="Unassembled WGS sequence"/>
</dbReference>
<gene>
    <name evidence="1" type="ORF">LTS18_007312</name>
</gene>
<dbReference type="EMBL" id="JAWDJW010008164">
    <property type="protein sequence ID" value="KAK3060968.1"/>
    <property type="molecule type" value="Genomic_DNA"/>
</dbReference>
<keyword evidence="2" id="KW-1185">Reference proteome</keyword>
<evidence type="ECO:0000313" key="2">
    <source>
        <dbReference type="Proteomes" id="UP001186974"/>
    </source>
</evidence>
<sequence>MSAPNAGTKVTSDPASQNSKTESAGTVTSDSLAAESLSSGGSFASGNATASAQPSKGFTGNTTDTSGATTLNAGPDAEARQSQEAWSEQGALNAGSGLGKDAGQGSTYTTPSDDAKSGADASSGEYNTSTGSGTNTGAAPSYVNAGAGIVEDSQKPKGQNITEGGFSSDAPNASFNNDVGGKNDPGRLAEQKMQLHTAQSGGDAGGPRQKGVTGDGQYDALSNNESA</sequence>
<name>A0ACC3D2S8_9PEZI</name>
<accession>A0ACC3D2S8</accession>
<comment type="caution">
    <text evidence="1">The sequence shown here is derived from an EMBL/GenBank/DDBJ whole genome shotgun (WGS) entry which is preliminary data.</text>
</comment>
<organism evidence="1 2">
    <name type="scientific">Coniosporium uncinatum</name>
    <dbReference type="NCBI Taxonomy" id="93489"/>
    <lineage>
        <taxon>Eukaryota</taxon>
        <taxon>Fungi</taxon>
        <taxon>Dikarya</taxon>
        <taxon>Ascomycota</taxon>
        <taxon>Pezizomycotina</taxon>
        <taxon>Dothideomycetes</taxon>
        <taxon>Dothideomycetes incertae sedis</taxon>
        <taxon>Coniosporium</taxon>
    </lineage>
</organism>
<protein>
    <submittedName>
        <fullName evidence="1">Uncharacterized protein</fullName>
    </submittedName>
</protein>